<dbReference type="RefSeq" id="WP_217747578.1">
    <property type="nucleotide sequence ID" value="NZ_JAHOEB010000056.1"/>
</dbReference>
<dbReference type="EMBL" id="JAHOEL010000064">
    <property type="protein sequence ID" value="MBV3393339.1"/>
    <property type="molecule type" value="Genomic_DNA"/>
</dbReference>
<dbReference type="Proteomes" id="UP001197492">
    <property type="component" value="Unassembled WGS sequence"/>
</dbReference>
<evidence type="ECO:0000313" key="4">
    <source>
        <dbReference type="Proteomes" id="UP001197492"/>
    </source>
</evidence>
<keyword evidence="4" id="KW-1185">Reference proteome</keyword>
<name>A0AAW4MVM3_9FIRM</name>
<accession>A0AAW4MVM3</accession>
<protein>
    <submittedName>
        <fullName evidence="1">DUF4299 domain-containing protein</fullName>
    </submittedName>
</protein>
<organism evidence="1 3">
    <name type="scientific">Catenibacterium mitsuokai</name>
    <dbReference type="NCBI Taxonomy" id="100886"/>
    <lineage>
        <taxon>Bacteria</taxon>
        <taxon>Bacillati</taxon>
        <taxon>Bacillota</taxon>
        <taxon>Erysipelotrichia</taxon>
        <taxon>Erysipelotrichales</taxon>
        <taxon>Coprobacillaceae</taxon>
        <taxon>Catenibacterium</taxon>
    </lineage>
</organism>
<evidence type="ECO:0000313" key="3">
    <source>
        <dbReference type="Proteomes" id="UP001196408"/>
    </source>
</evidence>
<dbReference type="Pfam" id="PF14132">
    <property type="entry name" value="DUF4299"/>
    <property type="match status" value="1"/>
</dbReference>
<sequence>MSIDVCIKQKGLFKKTIPLDVIVGDELAFGINDGMRMVGDDQEGNMIFYNPNSIGRGFHISWDEEEKNELNLRLLNPTTTDEMRSFFNCLRRITDYWKCSVTIDGIEEDIDDYLSQEDDLLAFNHRIIKEVSEKIANGETDSLTLMSTMWPLVIGKDEAEQFILNPHLFSSWMHELQSHDYYYAKPQFFKTDQGIKGIYALTEDCPTLLPNKPWVPVGYQNPETGEKLECDYYEIALYSTTEERSLGTIPFERIFTLGPDYINYYDGNTVLVNNLPLEVMKRL</sequence>
<dbReference type="AlphaFoldDB" id="A0AAW4MVM3"/>
<evidence type="ECO:0000313" key="1">
    <source>
        <dbReference type="EMBL" id="MBV3382735.1"/>
    </source>
</evidence>
<gene>
    <name evidence="1" type="ORF">KSV97_05795</name>
    <name evidence="2" type="ORF">KSW06_08770</name>
</gene>
<dbReference type="EMBL" id="JAHOEF010000029">
    <property type="protein sequence ID" value="MBV3382735.1"/>
    <property type="molecule type" value="Genomic_DNA"/>
</dbReference>
<comment type="caution">
    <text evidence="1">The sequence shown here is derived from an EMBL/GenBank/DDBJ whole genome shotgun (WGS) entry which is preliminary data.</text>
</comment>
<proteinExistence type="predicted"/>
<dbReference type="InterPro" id="IPR025387">
    <property type="entry name" value="DUF4299"/>
</dbReference>
<dbReference type="Proteomes" id="UP001196408">
    <property type="component" value="Unassembled WGS sequence"/>
</dbReference>
<evidence type="ECO:0000313" key="2">
    <source>
        <dbReference type="EMBL" id="MBV3393339.1"/>
    </source>
</evidence>
<reference evidence="1 4" key="1">
    <citation type="submission" date="2021-06" db="EMBL/GenBank/DDBJ databases">
        <title>Collection of gut derived symbiotic bacterial strains cultured from healthy donors.</title>
        <authorList>
            <person name="Lin H."/>
            <person name="Littmann E."/>
            <person name="Pamer E.G."/>
        </authorList>
    </citation>
    <scope>NUCLEOTIDE SEQUENCE</scope>
    <source>
        <strain evidence="2 4">MSK.21.70</strain>
        <strain evidence="1">MSK.21.82</strain>
    </source>
</reference>